<dbReference type="SUPFAM" id="SSF53756">
    <property type="entry name" value="UDP-Glycosyltransferase/glycogen phosphorylase"/>
    <property type="match status" value="1"/>
</dbReference>
<evidence type="ECO:0000313" key="3">
    <source>
        <dbReference type="Proteomes" id="UP000663802"/>
    </source>
</evidence>
<dbReference type="Gene3D" id="3.40.50.2000">
    <property type="entry name" value="Glycogen Phosphorylase B"/>
    <property type="match status" value="2"/>
</dbReference>
<accession>A0ABQ1EGM8</accession>
<dbReference type="EMBL" id="BMBA01000008">
    <property type="protein sequence ID" value="GFZ33970.1"/>
    <property type="molecule type" value="Genomic_DNA"/>
</dbReference>
<evidence type="ECO:0000313" key="2">
    <source>
        <dbReference type="EMBL" id="GFZ33970.1"/>
    </source>
</evidence>
<dbReference type="PANTHER" id="PTHR45947">
    <property type="entry name" value="SULFOQUINOVOSYL TRANSFERASE SQD2"/>
    <property type="match status" value="1"/>
</dbReference>
<comment type="caution">
    <text evidence="2">The sequence shown here is derived from an EMBL/GenBank/DDBJ whole genome shotgun (WGS) entry which is preliminary data.</text>
</comment>
<proteinExistence type="predicted"/>
<protein>
    <recommendedName>
        <fullName evidence="1">Glycosyl transferase family 1 domain-containing protein</fullName>
    </recommendedName>
</protein>
<organism evidence="2 3">
    <name type="scientific">Clostridium zeae</name>
    <dbReference type="NCBI Taxonomy" id="2759022"/>
    <lineage>
        <taxon>Bacteria</taxon>
        <taxon>Bacillati</taxon>
        <taxon>Bacillota</taxon>
        <taxon>Clostridia</taxon>
        <taxon>Eubacteriales</taxon>
        <taxon>Clostridiaceae</taxon>
        <taxon>Clostridium</taxon>
    </lineage>
</organism>
<evidence type="ECO:0000259" key="1">
    <source>
        <dbReference type="Pfam" id="PF00534"/>
    </source>
</evidence>
<sequence>MMINMKILHYTLGLPPYRTGGLTKYSIDIMSEQSKEGNDVFLLFPGIIEVLNKKTSIKPYKRYGNIRVFEIVNPLPVPLLNGVRKPEIFMKSCDKKIFIEFLIDLKIEVVHIHTFMGLYKEFILACKELGIKVLYTTHDYFGLCTKVNFFDYEGNSCEERNIEKCLKCNMCGSSEGKMLILQSKPYRELKNIGFIDLIKKMKVKSKSNDKEVDDVVSDINEECYIELIKYYEEMYVNIDFFLFNSSVTKNIFMKYLNIKGEIVPITHSNIKDNKVLKNYEDKTLKITYLGPTKKYKGFNFIIDVMKRIETSDIQLNVYGDTTVDKTVVPNNTHLHGRYRYEQLKEIFINTDVLVVPSIWNETFGFITLEALSYGVPVISSDMVGSKDMLDYERYGLVLKPEIQLFADKLIELQKDKSKLKDFNTNIVSSLNVLNIKEHVKDLYYYYEDGR</sequence>
<feature type="domain" description="Glycosyl transferase family 1" evidence="1">
    <location>
        <begin position="280"/>
        <end position="425"/>
    </location>
</feature>
<dbReference type="PANTHER" id="PTHR45947:SF3">
    <property type="entry name" value="SULFOQUINOVOSYL TRANSFERASE SQD2"/>
    <property type="match status" value="1"/>
</dbReference>
<dbReference type="InterPro" id="IPR050194">
    <property type="entry name" value="Glycosyltransferase_grp1"/>
</dbReference>
<dbReference type="Proteomes" id="UP000663802">
    <property type="component" value="Unassembled WGS sequence"/>
</dbReference>
<reference evidence="2 3" key="1">
    <citation type="journal article" date="2021" name="Int. J. Syst. Evol. Microbiol.">
        <title>Clostridium zeae sp. nov., isolated from corn silage.</title>
        <authorList>
            <person name="Kobayashi H."/>
            <person name="Tanizawa Y."/>
            <person name="Yagura M."/>
            <person name="Sakamoto M."/>
            <person name="Ohkuma M."/>
            <person name="Tohno M."/>
        </authorList>
    </citation>
    <scope>NUCLEOTIDE SEQUENCE [LARGE SCALE GENOMIC DNA]</scope>
    <source>
        <strain evidence="2 3">CSC2</strain>
    </source>
</reference>
<name>A0ABQ1EGM8_9CLOT</name>
<keyword evidence="3" id="KW-1185">Reference proteome</keyword>
<dbReference type="Pfam" id="PF00534">
    <property type="entry name" value="Glycos_transf_1"/>
    <property type="match status" value="1"/>
</dbReference>
<dbReference type="InterPro" id="IPR001296">
    <property type="entry name" value="Glyco_trans_1"/>
</dbReference>
<gene>
    <name evidence="2" type="ORF">CSC2_44960</name>
</gene>